<dbReference type="Proteomes" id="UP000002774">
    <property type="component" value="Chromosome"/>
</dbReference>
<dbReference type="AlphaFoldDB" id="H1Y465"/>
<protein>
    <submittedName>
        <fullName evidence="1">Uncharacterized protein</fullName>
    </submittedName>
</protein>
<dbReference type="EMBL" id="CM001403">
    <property type="protein sequence ID" value="EHQ24801.1"/>
    <property type="molecule type" value="Genomic_DNA"/>
</dbReference>
<dbReference type="HOGENOM" id="CLU_207219_0_0_10"/>
<evidence type="ECO:0000313" key="2">
    <source>
        <dbReference type="Proteomes" id="UP000002774"/>
    </source>
</evidence>
<name>H1Y465_9SPHI</name>
<dbReference type="OrthoDB" id="798614at2"/>
<keyword evidence="2" id="KW-1185">Reference proteome</keyword>
<dbReference type="STRING" id="714943.Mucpa_0612"/>
<evidence type="ECO:0000313" key="1">
    <source>
        <dbReference type="EMBL" id="EHQ24801.1"/>
    </source>
</evidence>
<sequence>MATITKQTSTEKGFGSAILSDQVKTHANDPFVVKKVAKAMETLKKWDCPMPHPSRPLKSYVDKQ</sequence>
<gene>
    <name evidence="1" type="ORF">Mucpa_0612</name>
</gene>
<accession>H1Y465</accession>
<organism evidence="1 2">
    <name type="scientific">Mucilaginibacter paludis DSM 18603</name>
    <dbReference type="NCBI Taxonomy" id="714943"/>
    <lineage>
        <taxon>Bacteria</taxon>
        <taxon>Pseudomonadati</taxon>
        <taxon>Bacteroidota</taxon>
        <taxon>Sphingobacteriia</taxon>
        <taxon>Sphingobacteriales</taxon>
        <taxon>Sphingobacteriaceae</taxon>
        <taxon>Mucilaginibacter</taxon>
    </lineage>
</organism>
<proteinExistence type="predicted"/>
<reference evidence="1" key="1">
    <citation type="submission" date="2011-09" db="EMBL/GenBank/DDBJ databases">
        <title>The permanent draft genome of Mucilaginibacter paludis DSM 18603.</title>
        <authorList>
            <consortium name="US DOE Joint Genome Institute (JGI-PGF)"/>
            <person name="Lucas S."/>
            <person name="Han J."/>
            <person name="Lapidus A."/>
            <person name="Bruce D."/>
            <person name="Goodwin L."/>
            <person name="Pitluck S."/>
            <person name="Peters L."/>
            <person name="Kyrpides N."/>
            <person name="Mavromatis K."/>
            <person name="Ivanova N."/>
            <person name="Mikhailova N."/>
            <person name="Held B."/>
            <person name="Detter J.C."/>
            <person name="Tapia R."/>
            <person name="Han C."/>
            <person name="Land M."/>
            <person name="Hauser L."/>
            <person name="Markowitz V."/>
            <person name="Cheng J.-F."/>
            <person name="Hugenholtz P."/>
            <person name="Woyke T."/>
            <person name="Wu D."/>
            <person name="Tindall B."/>
            <person name="Brambilla E."/>
            <person name="Klenk H.-P."/>
            <person name="Eisen J.A."/>
        </authorList>
    </citation>
    <scope>NUCLEOTIDE SEQUENCE [LARGE SCALE GENOMIC DNA]</scope>
    <source>
        <strain evidence="1">DSM 18603</strain>
    </source>
</reference>